<evidence type="ECO:0000313" key="3">
    <source>
        <dbReference type="Proteomes" id="UP000030765"/>
    </source>
</evidence>
<sequence length="109" mass="12566">MYVYRATVRLDKTFLASSYVLVCFMLVRPGVAWRHLVRITTANVLVPLLANDDDGRRTDGEKRATLLGQLLRNQHTIGWLMDCDRKENRFRIKPSNVHNPSFPLCPPID</sequence>
<dbReference type="AlphaFoldDB" id="A0A084VK98"/>
<reference evidence="1 3" key="1">
    <citation type="journal article" date="2014" name="BMC Genomics">
        <title>Genome sequence of Anopheles sinensis provides insight into genetics basis of mosquito competence for malaria parasites.</title>
        <authorList>
            <person name="Zhou D."/>
            <person name="Zhang D."/>
            <person name="Ding G."/>
            <person name="Shi L."/>
            <person name="Hou Q."/>
            <person name="Ye Y."/>
            <person name="Xu Y."/>
            <person name="Zhou H."/>
            <person name="Xiong C."/>
            <person name="Li S."/>
            <person name="Yu J."/>
            <person name="Hong S."/>
            <person name="Yu X."/>
            <person name="Zou P."/>
            <person name="Chen C."/>
            <person name="Chang X."/>
            <person name="Wang W."/>
            <person name="Lv Y."/>
            <person name="Sun Y."/>
            <person name="Ma L."/>
            <person name="Shen B."/>
            <person name="Zhu C."/>
        </authorList>
    </citation>
    <scope>NUCLEOTIDE SEQUENCE [LARGE SCALE GENOMIC DNA]</scope>
</reference>
<dbReference type="EMBL" id="ATLV01014169">
    <property type="status" value="NOT_ANNOTATED_CDS"/>
    <property type="molecule type" value="Genomic_DNA"/>
</dbReference>
<name>A0A084VK98_ANOSI</name>
<dbReference type="EMBL" id="KE524947">
    <property type="protein sequence ID" value="KFB38392.1"/>
    <property type="molecule type" value="Genomic_DNA"/>
</dbReference>
<gene>
    <name evidence="1" type="ORF">ZHAS_00005802</name>
</gene>
<dbReference type="Proteomes" id="UP000030765">
    <property type="component" value="Unassembled WGS sequence"/>
</dbReference>
<reference evidence="2" key="2">
    <citation type="submission" date="2020-05" db="UniProtKB">
        <authorList>
            <consortium name="EnsemblMetazoa"/>
        </authorList>
    </citation>
    <scope>IDENTIFICATION</scope>
</reference>
<evidence type="ECO:0000313" key="1">
    <source>
        <dbReference type="EMBL" id="KFB38392.1"/>
    </source>
</evidence>
<organism evidence="1">
    <name type="scientific">Anopheles sinensis</name>
    <name type="common">Mosquito</name>
    <dbReference type="NCBI Taxonomy" id="74873"/>
    <lineage>
        <taxon>Eukaryota</taxon>
        <taxon>Metazoa</taxon>
        <taxon>Ecdysozoa</taxon>
        <taxon>Arthropoda</taxon>
        <taxon>Hexapoda</taxon>
        <taxon>Insecta</taxon>
        <taxon>Pterygota</taxon>
        <taxon>Neoptera</taxon>
        <taxon>Endopterygota</taxon>
        <taxon>Diptera</taxon>
        <taxon>Nematocera</taxon>
        <taxon>Culicoidea</taxon>
        <taxon>Culicidae</taxon>
        <taxon>Anophelinae</taxon>
        <taxon>Anopheles</taxon>
    </lineage>
</organism>
<accession>A0A084VK98</accession>
<keyword evidence="3" id="KW-1185">Reference proteome</keyword>
<evidence type="ECO:0000313" key="2">
    <source>
        <dbReference type="EnsemblMetazoa" id="ASIC005802-PA"/>
    </source>
</evidence>
<dbReference type="EnsemblMetazoa" id="ASIC005802-RA">
    <property type="protein sequence ID" value="ASIC005802-PA"/>
    <property type="gene ID" value="ASIC005802"/>
</dbReference>
<dbReference type="VEuPathDB" id="VectorBase:ASIC005802"/>
<proteinExistence type="predicted"/>
<protein>
    <submittedName>
        <fullName evidence="1 2">Uncharacterized protein</fullName>
    </submittedName>
</protein>